<dbReference type="EMBL" id="KT897275">
    <property type="protein sequence ID" value="ALT05323.1"/>
    <property type="molecule type" value="Genomic_DNA"/>
</dbReference>
<dbReference type="RefSeq" id="WP_017826635.1">
    <property type="nucleotide sequence ID" value="NZ_KT897275.1"/>
</dbReference>
<reference evidence="1" key="1">
    <citation type="journal article" date="2016" name="Genome Biol. Evol.">
        <title>Evolution of chromosomal Clostridium botulinum type E neurotoxin gene clusters: evidence provided by their rare plasmid borne counterparts.</title>
        <authorList>
            <person name="Carter A.T."/>
            <person name="Austin J.W."/>
            <person name="Weedmark K.A."/>
            <person name="Peck M.W."/>
        </authorList>
    </citation>
    <scope>NUCLEOTIDE SEQUENCE</scope>
    <source>
        <strain evidence="1">IFR 12/29</strain>
        <plasmid evidence="1">p12/29</plasmid>
    </source>
</reference>
<keyword evidence="1" id="KW-0614">Plasmid</keyword>
<dbReference type="AlphaFoldDB" id="A0A126JHR0"/>
<geneLocation type="plasmid" evidence="1">
    <name>p12/29</name>
</geneLocation>
<evidence type="ECO:0000313" key="1">
    <source>
        <dbReference type="EMBL" id="ALT05323.1"/>
    </source>
</evidence>
<proteinExistence type="predicted"/>
<name>A0A126JHR0_CLOBO</name>
<organism evidence="1">
    <name type="scientific">Clostridium botulinum</name>
    <dbReference type="NCBI Taxonomy" id="1491"/>
    <lineage>
        <taxon>Bacteria</taxon>
        <taxon>Bacillati</taxon>
        <taxon>Bacillota</taxon>
        <taxon>Clostridia</taxon>
        <taxon>Eubacteriales</taxon>
        <taxon>Clostridiaceae</taxon>
        <taxon>Clostridium</taxon>
    </lineage>
</organism>
<accession>A0A126JHR0</accession>
<protein>
    <submittedName>
        <fullName evidence="1">XerC type phage integrase</fullName>
    </submittedName>
</protein>
<sequence length="57" mass="6470">MDLELFTVVLNGEGNIELKFSDDIKKSLSINEIENLLKDDVQEHLNPIITKLIQAAF</sequence>